<feature type="compositionally biased region" description="Polar residues" evidence="1">
    <location>
        <begin position="1"/>
        <end position="16"/>
    </location>
</feature>
<sequence>MQAQTNISWMSTQRYPQSKRHPDFTKQTVESGGYSGSSSPFPPPHQAPPPSHGRNSGPPPGSSPPNAAAWG</sequence>
<dbReference type="Proteomes" id="UP000194236">
    <property type="component" value="Unassembled WGS sequence"/>
</dbReference>
<feature type="non-terminal residue" evidence="2">
    <location>
        <position position="71"/>
    </location>
</feature>
<protein>
    <submittedName>
        <fullName evidence="2">Uncharacterized protein</fullName>
    </submittedName>
</protein>
<accession>A0A1Y3BEN7</accession>
<name>A0A1Y3BEN7_EURMA</name>
<keyword evidence="3" id="KW-1185">Reference proteome</keyword>
<gene>
    <name evidence="2" type="ORF">BLA29_006766</name>
</gene>
<feature type="compositionally biased region" description="Pro residues" evidence="1">
    <location>
        <begin position="40"/>
        <end position="63"/>
    </location>
</feature>
<evidence type="ECO:0000313" key="3">
    <source>
        <dbReference type="Proteomes" id="UP000194236"/>
    </source>
</evidence>
<evidence type="ECO:0000256" key="1">
    <source>
        <dbReference type="SAM" id="MobiDB-lite"/>
    </source>
</evidence>
<dbReference type="AlphaFoldDB" id="A0A1Y3BEN7"/>
<feature type="region of interest" description="Disordered" evidence="1">
    <location>
        <begin position="1"/>
        <end position="71"/>
    </location>
</feature>
<dbReference type="EMBL" id="MUJZ01023716">
    <property type="protein sequence ID" value="OTF79312.1"/>
    <property type="molecule type" value="Genomic_DNA"/>
</dbReference>
<proteinExistence type="predicted"/>
<organism evidence="2 3">
    <name type="scientific">Euroglyphus maynei</name>
    <name type="common">Mayne's house dust mite</name>
    <dbReference type="NCBI Taxonomy" id="6958"/>
    <lineage>
        <taxon>Eukaryota</taxon>
        <taxon>Metazoa</taxon>
        <taxon>Ecdysozoa</taxon>
        <taxon>Arthropoda</taxon>
        <taxon>Chelicerata</taxon>
        <taxon>Arachnida</taxon>
        <taxon>Acari</taxon>
        <taxon>Acariformes</taxon>
        <taxon>Sarcoptiformes</taxon>
        <taxon>Astigmata</taxon>
        <taxon>Psoroptidia</taxon>
        <taxon>Analgoidea</taxon>
        <taxon>Pyroglyphidae</taxon>
        <taxon>Pyroglyphinae</taxon>
        <taxon>Euroglyphus</taxon>
    </lineage>
</organism>
<comment type="caution">
    <text evidence="2">The sequence shown here is derived from an EMBL/GenBank/DDBJ whole genome shotgun (WGS) entry which is preliminary data.</text>
</comment>
<evidence type="ECO:0000313" key="2">
    <source>
        <dbReference type="EMBL" id="OTF79312.1"/>
    </source>
</evidence>
<reference evidence="2 3" key="1">
    <citation type="submission" date="2017-03" db="EMBL/GenBank/DDBJ databases">
        <title>Genome Survey of Euroglyphus maynei.</title>
        <authorList>
            <person name="Arlian L.G."/>
            <person name="Morgan M.S."/>
            <person name="Rider S.D."/>
        </authorList>
    </citation>
    <scope>NUCLEOTIDE SEQUENCE [LARGE SCALE GENOMIC DNA]</scope>
    <source>
        <strain evidence="2">Arlian Lab</strain>
        <tissue evidence="2">Whole body</tissue>
    </source>
</reference>